<organism evidence="4 5">
    <name type="scientific">Desulforamulus ruminis (strain ATCC 23193 / DSM 2154 / NCIMB 8452 / DL)</name>
    <name type="common">Desulfotomaculum ruminis</name>
    <dbReference type="NCBI Taxonomy" id="696281"/>
    <lineage>
        <taxon>Bacteria</taxon>
        <taxon>Bacillati</taxon>
        <taxon>Bacillota</taxon>
        <taxon>Clostridia</taxon>
        <taxon>Eubacteriales</taxon>
        <taxon>Peptococcaceae</taxon>
        <taxon>Desulforamulus</taxon>
    </lineage>
</organism>
<dbReference type="InterPro" id="IPR014258">
    <property type="entry name" value="CAP_domain_YkwD-like"/>
</dbReference>
<evidence type="ECO:0000313" key="4">
    <source>
        <dbReference type="EMBL" id="AEG59193.1"/>
    </source>
</evidence>
<dbReference type="eggNOG" id="COG2340">
    <property type="taxonomic scope" value="Bacteria"/>
</dbReference>
<dbReference type="Pfam" id="PF00188">
    <property type="entry name" value="CAP"/>
    <property type="match status" value="1"/>
</dbReference>
<feature type="chain" id="PRO_5038695663" evidence="2">
    <location>
        <begin position="22"/>
        <end position="249"/>
    </location>
</feature>
<dbReference type="EMBL" id="CP002780">
    <property type="protein sequence ID" value="AEG59193.1"/>
    <property type="molecule type" value="Genomic_DNA"/>
</dbReference>
<feature type="domain" description="SCP" evidence="3">
    <location>
        <begin position="132"/>
        <end position="247"/>
    </location>
</feature>
<evidence type="ECO:0000313" key="5">
    <source>
        <dbReference type="Proteomes" id="UP000009234"/>
    </source>
</evidence>
<dbReference type="KEGG" id="dru:Desru_0917"/>
<accession>F6DJX9</accession>
<dbReference type="SUPFAM" id="SSF55797">
    <property type="entry name" value="PR-1-like"/>
    <property type="match status" value="1"/>
</dbReference>
<keyword evidence="2" id="KW-0732">Signal</keyword>
<dbReference type="OrthoDB" id="9783944at2"/>
<dbReference type="HOGENOM" id="CLU_048111_0_1_9"/>
<dbReference type="AlphaFoldDB" id="F6DJX9"/>
<evidence type="ECO:0000259" key="3">
    <source>
        <dbReference type="Pfam" id="PF00188"/>
    </source>
</evidence>
<gene>
    <name evidence="4" type="ordered locus">Desru_0917</name>
</gene>
<name>F6DJX9_DESRL</name>
<sequence length="249" mass="26832">MKSIVKLLTGFFASAFVFALALTVPGIGSAEAYTSYSNSSSNYTYYGHSSSYAQPSNNTQSANYSNYSKGSNYTNYSNYTKYGNSQASNYTNYTNYQKPTYNTPGQSTSNPGQVTNPSSPGSVSTSDEQAMLNLINKERAAAGLKPLTMDAALSQVARMKAEDMIRNNYFSHQSPTYGSPFDMMKSNGITYRYAGENLAGAPDVNTAHTNLMNSSGHRANILKSEYTKVGIGSASGGSYGKVFVQMFNG</sequence>
<reference evidence="5" key="1">
    <citation type="submission" date="2011-05" db="EMBL/GenBank/DDBJ databases">
        <title>Complete sequence of Desulfotomaculum ruminis DSM 2154.</title>
        <authorList>
            <person name="Lucas S."/>
            <person name="Copeland A."/>
            <person name="Lapidus A."/>
            <person name="Cheng J.-F."/>
            <person name="Goodwin L."/>
            <person name="Pitluck S."/>
            <person name="Lu M."/>
            <person name="Detter J.C."/>
            <person name="Han C."/>
            <person name="Tapia R."/>
            <person name="Land M."/>
            <person name="Hauser L."/>
            <person name="Kyrpides N."/>
            <person name="Ivanova N."/>
            <person name="Mikhailova N."/>
            <person name="Pagani I."/>
            <person name="Stams A.J.M."/>
            <person name="Plugge C.M."/>
            <person name="Muyzer G."/>
            <person name="Kuever J."/>
            <person name="Parshina S.N."/>
            <person name="Ivanova A.E."/>
            <person name="Nazina T.N."/>
            <person name="Brambilla E."/>
            <person name="Spring S."/>
            <person name="Klenk H.-P."/>
            <person name="Woyke T."/>
        </authorList>
    </citation>
    <scope>NUCLEOTIDE SEQUENCE [LARGE SCALE GENOMIC DNA]</scope>
    <source>
        <strain evidence="5">ATCC 23193 / DSM 2154 / NCIB 8452 / DL</strain>
    </source>
</reference>
<keyword evidence="5" id="KW-1185">Reference proteome</keyword>
<protein>
    <submittedName>
        <fullName evidence="4">SCP-like extracellular</fullName>
    </submittedName>
</protein>
<dbReference type="CDD" id="cd05379">
    <property type="entry name" value="CAP_bacterial"/>
    <property type="match status" value="1"/>
</dbReference>
<dbReference type="InterPro" id="IPR014044">
    <property type="entry name" value="CAP_dom"/>
</dbReference>
<dbReference type="NCBIfam" id="TIGR02909">
    <property type="entry name" value="spore_YkwD"/>
    <property type="match status" value="1"/>
</dbReference>
<dbReference type="RefSeq" id="WP_013840964.1">
    <property type="nucleotide sequence ID" value="NC_015589.1"/>
</dbReference>
<evidence type="ECO:0000256" key="1">
    <source>
        <dbReference type="SAM" id="MobiDB-lite"/>
    </source>
</evidence>
<dbReference type="PANTHER" id="PTHR31157">
    <property type="entry name" value="SCP DOMAIN-CONTAINING PROTEIN"/>
    <property type="match status" value="1"/>
</dbReference>
<dbReference type="Gene3D" id="3.40.33.10">
    <property type="entry name" value="CAP"/>
    <property type="match status" value="1"/>
</dbReference>
<feature type="signal peptide" evidence="2">
    <location>
        <begin position="1"/>
        <end position="21"/>
    </location>
</feature>
<proteinExistence type="predicted"/>
<dbReference type="InterPro" id="IPR035940">
    <property type="entry name" value="CAP_sf"/>
</dbReference>
<dbReference type="PANTHER" id="PTHR31157:SF1">
    <property type="entry name" value="SCP DOMAIN-CONTAINING PROTEIN"/>
    <property type="match status" value="1"/>
</dbReference>
<dbReference type="Proteomes" id="UP000009234">
    <property type="component" value="Chromosome"/>
</dbReference>
<dbReference type="STRING" id="696281.Desru_0917"/>
<feature type="region of interest" description="Disordered" evidence="1">
    <location>
        <begin position="93"/>
        <end position="127"/>
    </location>
</feature>
<evidence type="ECO:0000256" key="2">
    <source>
        <dbReference type="SAM" id="SignalP"/>
    </source>
</evidence>
<reference evidence="4 5" key="2">
    <citation type="journal article" date="2012" name="Stand. Genomic Sci.">
        <title>Complete genome sequence of the sulfate-reducing firmicute Desulfotomaculum ruminis type strain (DL(T)).</title>
        <authorList>
            <person name="Spring S."/>
            <person name="Visser M."/>
            <person name="Lu M."/>
            <person name="Copeland A."/>
            <person name="Lapidus A."/>
            <person name="Lucas S."/>
            <person name="Cheng J.F."/>
            <person name="Han C."/>
            <person name="Tapia R."/>
            <person name="Goodwin L.A."/>
            <person name="Pitluck S."/>
            <person name="Ivanova N."/>
            <person name="Land M."/>
            <person name="Hauser L."/>
            <person name="Larimer F."/>
            <person name="Rohde M."/>
            <person name="Goker M."/>
            <person name="Detter J.C."/>
            <person name="Kyrpides N.C."/>
            <person name="Woyke T."/>
            <person name="Schaap P.J."/>
            <person name="Plugge C.M."/>
            <person name="Muyzer G."/>
            <person name="Kuever J."/>
            <person name="Pereira I.A."/>
            <person name="Parshina S.N."/>
            <person name="Bernier-Latmani R."/>
            <person name="Stams A.J."/>
            <person name="Klenk H.P."/>
        </authorList>
    </citation>
    <scope>NUCLEOTIDE SEQUENCE [LARGE SCALE GENOMIC DNA]</scope>
    <source>
        <strain evidence="5">ATCC 23193 / DSM 2154 / NCIB 8452 / DL</strain>
    </source>
</reference>